<proteinExistence type="predicted"/>
<keyword evidence="1" id="KW-0472">Membrane</keyword>
<evidence type="ECO:0000313" key="2">
    <source>
        <dbReference type="EMBL" id="MYL70523.1"/>
    </source>
</evidence>
<reference evidence="2 3" key="1">
    <citation type="submission" date="2019-11" db="EMBL/GenBank/DDBJ databases">
        <title>Genome sequences of 17 halophilic strains isolated from different environments.</title>
        <authorList>
            <person name="Furrow R.E."/>
        </authorList>
    </citation>
    <scope>NUCLEOTIDE SEQUENCE [LARGE SCALE GENOMIC DNA]</scope>
    <source>
        <strain evidence="2 3">SL-4</strain>
    </source>
</reference>
<dbReference type="AlphaFoldDB" id="A0A845F8J2"/>
<dbReference type="RefSeq" id="WP_160912431.1">
    <property type="nucleotide sequence ID" value="NZ_WMFA01000002.1"/>
</dbReference>
<dbReference type="GeneID" id="78006666"/>
<keyword evidence="1" id="KW-1133">Transmembrane helix</keyword>
<feature type="transmembrane region" description="Helical" evidence="1">
    <location>
        <begin position="38"/>
        <end position="61"/>
    </location>
</feature>
<evidence type="ECO:0000313" key="3">
    <source>
        <dbReference type="Proteomes" id="UP000450457"/>
    </source>
</evidence>
<gene>
    <name evidence="2" type="ORF">GLW00_06670</name>
</gene>
<feature type="transmembrane region" description="Helical" evidence="1">
    <location>
        <begin position="100"/>
        <end position="118"/>
    </location>
</feature>
<name>A0A845F8J2_9BACI</name>
<protein>
    <submittedName>
        <fullName evidence="2">Uncharacterized protein</fullName>
    </submittedName>
</protein>
<dbReference type="Proteomes" id="UP000450457">
    <property type="component" value="Unassembled WGS sequence"/>
</dbReference>
<feature type="transmembrane region" description="Helical" evidence="1">
    <location>
        <begin position="73"/>
        <end position="94"/>
    </location>
</feature>
<dbReference type="OrthoDB" id="2971688at2"/>
<dbReference type="EMBL" id="WMFA01000002">
    <property type="protein sequence ID" value="MYL70523.1"/>
    <property type="molecule type" value="Genomic_DNA"/>
</dbReference>
<comment type="caution">
    <text evidence="2">The sequence shown here is derived from an EMBL/GenBank/DDBJ whole genome shotgun (WGS) entry which is preliminary data.</text>
</comment>
<organism evidence="2 3">
    <name type="scientific">Halobacillus litoralis</name>
    <dbReference type="NCBI Taxonomy" id="45668"/>
    <lineage>
        <taxon>Bacteria</taxon>
        <taxon>Bacillati</taxon>
        <taxon>Bacillota</taxon>
        <taxon>Bacilli</taxon>
        <taxon>Bacillales</taxon>
        <taxon>Bacillaceae</taxon>
        <taxon>Halobacillus</taxon>
    </lineage>
</organism>
<sequence length="139" mass="15944">MRKYFLEALILSVCVGVMIRASLLLVTGQPLFSQMFSYAMSVLIAVVSCSITFFIHFKILVNSRYTLRVKYTVSSVLILFVYLIGNVMFGGLSIVSEGAFYVYAALILLLSFPLIHYVNKRIHKYNQYLHWKQSKNRNA</sequence>
<keyword evidence="1" id="KW-0812">Transmembrane</keyword>
<accession>A0A845F8J2</accession>
<evidence type="ECO:0000256" key="1">
    <source>
        <dbReference type="SAM" id="Phobius"/>
    </source>
</evidence>